<dbReference type="SUPFAM" id="SSF100895">
    <property type="entry name" value="Kazal-type serine protease inhibitors"/>
    <property type="match status" value="6"/>
</dbReference>
<dbReference type="PANTHER" id="PTHR21131">
    <property type="entry name" value="SERINE-TYPE ENDOPEPTIDASE INHIBITOR"/>
    <property type="match status" value="1"/>
</dbReference>
<dbReference type="GO" id="GO:0005615">
    <property type="term" value="C:extracellular space"/>
    <property type="evidence" value="ECO:0007669"/>
    <property type="project" value="TreeGrafter"/>
</dbReference>
<dbReference type="Pfam" id="PF07648">
    <property type="entry name" value="Kazal_2"/>
    <property type="match status" value="5"/>
</dbReference>
<dbReference type="PROSITE" id="PS00282">
    <property type="entry name" value="KAZAL_1"/>
    <property type="match status" value="2"/>
</dbReference>
<feature type="domain" description="Kazal-like" evidence="2">
    <location>
        <begin position="339"/>
        <end position="381"/>
    </location>
</feature>
<dbReference type="PANTHER" id="PTHR21131:SF0">
    <property type="entry name" value="GEO10195P1-RELATED"/>
    <property type="match status" value="1"/>
</dbReference>
<dbReference type="InterPro" id="IPR002350">
    <property type="entry name" value="Kazal_dom"/>
</dbReference>
<accession>A0A8W8JF66</accession>
<dbReference type="Gene3D" id="3.30.60.30">
    <property type="match status" value="5"/>
</dbReference>
<dbReference type="InterPro" id="IPR036058">
    <property type="entry name" value="Kazal_dom_sf"/>
</dbReference>
<organism evidence="3 4">
    <name type="scientific">Magallana gigas</name>
    <name type="common">Pacific oyster</name>
    <name type="synonym">Crassostrea gigas</name>
    <dbReference type="NCBI Taxonomy" id="29159"/>
    <lineage>
        <taxon>Eukaryota</taxon>
        <taxon>Metazoa</taxon>
        <taxon>Spiralia</taxon>
        <taxon>Lophotrochozoa</taxon>
        <taxon>Mollusca</taxon>
        <taxon>Bivalvia</taxon>
        <taxon>Autobranchia</taxon>
        <taxon>Pteriomorphia</taxon>
        <taxon>Ostreida</taxon>
        <taxon>Ostreoidea</taxon>
        <taxon>Ostreidae</taxon>
        <taxon>Magallana</taxon>
    </lineage>
</organism>
<feature type="domain" description="Kazal-like" evidence="2">
    <location>
        <begin position="202"/>
        <end position="250"/>
    </location>
</feature>
<dbReference type="Proteomes" id="UP000005408">
    <property type="component" value="Unassembled WGS sequence"/>
</dbReference>
<evidence type="ECO:0000313" key="4">
    <source>
        <dbReference type="Proteomes" id="UP000005408"/>
    </source>
</evidence>
<proteinExistence type="predicted"/>
<dbReference type="AlphaFoldDB" id="A0A8W8JF66"/>
<evidence type="ECO:0000313" key="3">
    <source>
        <dbReference type="EnsemblMetazoa" id="G18121.1:cds"/>
    </source>
</evidence>
<keyword evidence="4" id="KW-1185">Reference proteome</keyword>
<evidence type="ECO:0000256" key="1">
    <source>
        <dbReference type="SAM" id="SignalP"/>
    </source>
</evidence>
<sequence length="384" mass="41930">MDVSAMAQGCYILITLLLLALSEIQCKAKNLRWNQKRAFHKCLEQTVDKECKPYTYLESVSGDDRSKTKTYGVRLFRKNFDCLWESGRVCGVDGKNYRSACHAARLGVNIQYRGKCSSKWMLDERVPLCYDLPCLCKFTREPGACCFKHVRRKECEEVLSKWEALCNGTAVCGCDYCDEGYSPVCSRTGNTYHNLCKLGCVDDEEFACNGTCPCSPTPGPPVCGSDGVTYPSPEEALKGKVAISCDGPCPCSTDCVCNDTSDPVCGEDDVTYDNACKAICSDVSIACNKSCPCPKTLCQCDDVDEPVCGSDAKTYLNSCEAICAGVEIACQTCCPCPEIAPTCTFCDYNYKFVCGKDNTTYANECCASCAGIEVTQNAPCRCQT</sequence>
<dbReference type="InterPro" id="IPR053265">
    <property type="entry name" value="Serpin"/>
</dbReference>
<name>A0A8W8JF66_MAGGI</name>
<reference evidence="3" key="1">
    <citation type="submission" date="2022-08" db="UniProtKB">
        <authorList>
            <consortium name="EnsemblMetazoa"/>
        </authorList>
    </citation>
    <scope>IDENTIFICATION</scope>
    <source>
        <strain evidence="3">05x7-T-G4-1.051#20</strain>
    </source>
</reference>
<dbReference type="EnsemblMetazoa" id="G18121.1">
    <property type="protein sequence ID" value="G18121.1:cds"/>
    <property type="gene ID" value="G18121"/>
</dbReference>
<feature type="signal peptide" evidence="1">
    <location>
        <begin position="1"/>
        <end position="28"/>
    </location>
</feature>
<dbReference type="PROSITE" id="PS51465">
    <property type="entry name" value="KAZAL_2"/>
    <property type="match status" value="4"/>
</dbReference>
<feature type="domain" description="Kazal-like" evidence="2">
    <location>
        <begin position="251"/>
        <end position="280"/>
    </location>
</feature>
<feature type="domain" description="Kazal-like" evidence="2">
    <location>
        <begin position="281"/>
        <end position="338"/>
    </location>
</feature>
<keyword evidence="1" id="KW-0732">Signal</keyword>
<dbReference type="SMART" id="SM00280">
    <property type="entry name" value="KAZAL"/>
    <property type="match status" value="6"/>
</dbReference>
<protein>
    <recommendedName>
        <fullName evidence="2">Kazal-like domain-containing protein</fullName>
    </recommendedName>
</protein>
<feature type="chain" id="PRO_5036484131" description="Kazal-like domain-containing protein" evidence="1">
    <location>
        <begin position="29"/>
        <end position="384"/>
    </location>
</feature>
<evidence type="ECO:0000259" key="2">
    <source>
        <dbReference type="PROSITE" id="PS51465"/>
    </source>
</evidence>